<name>A0A927J9C5_9ACTN</name>
<dbReference type="GO" id="GO:0000976">
    <property type="term" value="F:transcription cis-regulatory region binding"/>
    <property type="evidence" value="ECO:0007669"/>
    <property type="project" value="TreeGrafter"/>
</dbReference>
<evidence type="ECO:0000313" key="4">
    <source>
        <dbReference type="EMBL" id="MBD8504974.1"/>
    </source>
</evidence>
<accession>A0A927J9C5</accession>
<dbReference type="InterPro" id="IPR036271">
    <property type="entry name" value="Tet_transcr_reg_TetR-rel_C_sf"/>
</dbReference>
<dbReference type="InterPro" id="IPR050109">
    <property type="entry name" value="HTH-type_TetR-like_transc_reg"/>
</dbReference>
<evidence type="ECO:0000313" key="5">
    <source>
        <dbReference type="Proteomes" id="UP000642993"/>
    </source>
</evidence>
<dbReference type="AlphaFoldDB" id="A0A927J9C5"/>
<evidence type="ECO:0000256" key="1">
    <source>
        <dbReference type="ARBA" id="ARBA00023125"/>
    </source>
</evidence>
<dbReference type="SUPFAM" id="SSF48498">
    <property type="entry name" value="Tetracyclin repressor-like, C-terminal domain"/>
    <property type="match status" value="1"/>
</dbReference>
<dbReference type="InterPro" id="IPR001647">
    <property type="entry name" value="HTH_TetR"/>
</dbReference>
<dbReference type="InterPro" id="IPR009057">
    <property type="entry name" value="Homeodomain-like_sf"/>
</dbReference>
<dbReference type="Gene3D" id="1.10.357.10">
    <property type="entry name" value="Tetracycline Repressor, domain 2"/>
    <property type="match status" value="1"/>
</dbReference>
<feature type="domain" description="HTH tetR-type" evidence="3">
    <location>
        <begin position="14"/>
        <end position="74"/>
    </location>
</feature>
<feature type="DNA-binding region" description="H-T-H motif" evidence="2">
    <location>
        <begin position="37"/>
        <end position="56"/>
    </location>
</feature>
<gene>
    <name evidence="4" type="ORF">HT102_00535</name>
</gene>
<comment type="caution">
    <text evidence="4">The sequence shown here is derived from an EMBL/GenBank/DDBJ whole genome shotgun (WGS) entry which is preliminary data.</text>
</comment>
<dbReference type="Gene3D" id="1.10.10.60">
    <property type="entry name" value="Homeodomain-like"/>
    <property type="match status" value="1"/>
</dbReference>
<dbReference type="PANTHER" id="PTHR30055">
    <property type="entry name" value="HTH-TYPE TRANSCRIPTIONAL REGULATOR RUTR"/>
    <property type="match status" value="1"/>
</dbReference>
<proteinExistence type="predicted"/>
<dbReference type="Pfam" id="PF00440">
    <property type="entry name" value="TetR_N"/>
    <property type="match status" value="1"/>
</dbReference>
<evidence type="ECO:0000256" key="2">
    <source>
        <dbReference type="PROSITE-ProRule" id="PRU00335"/>
    </source>
</evidence>
<reference evidence="4" key="1">
    <citation type="submission" date="2020-09" db="EMBL/GenBank/DDBJ databases">
        <title>Hoyosella lacisalsi sp. nov., a halotolerant actinobacterium isolated from soil of Lake Gudzhirganskoe.</title>
        <authorList>
            <person name="Yang Q."/>
            <person name="Guo P.Y."/>
            <person name="Liu S.W."/>
            <person name="Li F.N."/>
            <person name="Sun C.H."/>
        </authorList>
    </citation>
    <scope>NUCLEOTIDE SEQUENCE</scope>
    <source>
        <strain evidence="4">G463</strain>
    </source>
</reference>
<dbReference type="PRINTS" id="PR00455">
    <property type="entry name" value="HTHTETR"/>
</dbReference>
<sequence length="218" mass="23094">MAYRQTPAVKARLDETKRAIVTAATELIHDHGYAGCSMARVAERAGVATGTTYRFFPSKGELFAEVFRKAVAREVAAVTEAGNRAFAQQSPHEAAIAAVRTFCHRALKSPRLAYALLAEPVDPLVDAERLVFRAAFTDLFATVVEAGIARGEFPRQDPKISGAAIVGAINDVLLAPLVQHADPAATIAELEAFVSRALGATINPGATNPGEVADHAHP</sequence>
<dbReference type="PANTHER" id="PTHR30055:SF226">
    <property type="entry name" value="HTH-TYPE TRANSCRIPTIONAL REGULATOR PKSA"/>
    <property type="match status" value="1"/>
</dbReference>
<organism evidence="4 5">
    <name type="scientific">Lolliginicoccus lacisalsi</name>
    <dbReference type="NCBI Taxonomy" id="2742202"/>
    <lineage>
        <taxon>Bacteria</taxon>
        <taxon>Bacillati</taxon>
        <taxon>Actinomycetota</taxon>
        <taxon>Actinomycetes</taxon>
        <taxon>Mycobacteriales</taxon>
        <taxon>Hoyosellaceae</taxon>
        <taxon>Lolliginicoccus</taxon>
    </lineage>
</organism>
<dbReference type="PROSITE" id="PS50977">
    <property type="entry name" value="HTH_TETR_2"/>
    <property type="match status" value="1"/>
</dbReference>
<dbReference type="GO" id="GO:0003700">
    <property type="term" value="F:DNA-binding transcription factor activity"/>
    <property type="evidence" value="ECO:0007669"/>
    <property type="project" value="TreeGrafter"/>
</dbReference>
<dbReference type="EMBL" id="JACYWE010000001">
    <property type="protein sequence ID" value="MBD8504974.1"/>
    <property type="molecule type" value="Genomic_DNA"/>
</dbReference>
<dbReference type="RefSeq" id="WP_192037467.1">
    <property type="nucleotide sequence ID" value="NZ_JACYWE010000001.1"/>
</dbReference>
<protein>
    <submittedName>
        <fullName evidence="4">TetR/AcrR family transcriptional regulator</fullName>
    </submittedName>
</protein>
<keyword evidence="1 2" id="KW-0238">DNA-binding</keyword>
<evidence type="ECO:0000259" key="3">
    <source>
        <dbReference type="PROSITE" id="PS50977"/>
    </source>
</evidence>
<dbReference type="Proteomes" id="UP000642993">
    <property type="component" value="Unassembled WGS sequence"/>
</dbReference>
<dbReference type="SUPFAM" id="SSF46689">
    <property type="entry name" value="Homeodomain-like"/>
    <property type="match status" value="1"/>
</dbReference>
<keyword evidence="5" id="KW-1185">Reference proteome</keyword>